<dbReference type="InterPro" id="IPR005119">
    <property type="entry name" value="LysR_subst-bd"/>
</dbReference>
<keyword evidence="7" id="KW-1185">Reference proteome</keyword>
<feature type="domain" description="HTH lysR-type" evidence="5">
    <location>
        <begin position="1"/>
        <end position="59"/>
    </location>
</feature>
<name>A0A7X3FV58_9BURK</name>
<proteinExistence type="inferred from homology"/>
<dbReference type="GO" id="GO:0006351">
    <property type="term" value="P:DNA-templated transcription"/>
    <property type="evidence" value="ECO:0007669"/>
    <property type="project" value="TreeGrafter"/>
</dbReference>
<dbReference type="Gene3D" id="1.10.10.10">
    <property type="entry name" value="Winged helix-like DNA-binding domain superfamily/Winged helix DNA-binding domain"/>
    <property type="match status" value="1"/>
</dbReference>
<dbReference type="InterPro" id="IPR058163">
    <property type="entry name" value="LysR-type_TF_proteobact-type"/>
</dbReference>
<dbReference type="SUPFAM" id="SSF53850">
    <property type="entry name" value="Periplasmic binding protein-like II"/>
    <property type="match status" value="1"/>
</dbReference>
<evidence type="ECO:0000259" key="5">
    <source>
        <dbReference type="PROSITE" id="PS50931"/>
    </source>
</evidence>
<dbReference type="AlphaFoldDB" id="A0A7X3FV58"/>
<organism evidence="6 7">
    <name type="scientific">Massilia cellulosiltytica</name>
    <dbReference type="NCBI Taxonomy" id="2683234"/>
    <lineage>
        <taxon>Bacteria</taxon>
        <taxon>Pseudomonadati</taxon>
        <taxon>Pseudomonadota</taxon>
        <taxon>Betaproteobacteria</taxon>
        <taxon>Burkholderiales</taxon>
        <taxon>Oxalobacteraceae</taxon>
        <taxon>Telluria group</taxon>
        <taxon>Massilia</taxon>
    </lineage>
</organism>
<comment type="similarity">
    <text evidence="1">Belongs to the LysR transcriptional regulatory family.</text>
</comment>
<evidence type="ECO:0000256" key="2">
    <source>
        <dbReference type="ARBA" id="ARBA00023015"/>
    </source>
</evidence>
<dbReference type="SUPFAM" id="SSF46785">
    <property type="entry name" value="Winged helix' DNA-binding domain"/>
    <property type="match status" value="1"/>
</dbReference>
<dbReference type="GO" id="GO:0003700">
    <property type="term" value="F:DNA-binding transcription factor activity"/>
    <property type="evidence" value="ECO:0007669"/>
    <property type="project" value="InterPro"/>
</dbReference>
<protein>
    <submittedName>
        <fullName evidence="6">LysR family transcriptional regulator</fullName>
    </submittedName>
</protein>
<dbReference type="Pfam" id="PF00126">
    <property type="entry name" value="HTH_1"/>
    <property type="match status" value="1"/>
</dbReference>
<keyword evidence="4" id="KW-0804">Transcription</keyword>
<sequence>MDRVTSMAVFVRSVEDGSLAAAARHFGLSHAMVSKHLRGLEHSLGVRLLTLTTRKLVLTEAGENYFRRCAQILSDIEEANREAMQLQAVPRGLLRLTAPVAFGEQYLAPALADFLDRYPEIVLDVELTDRFADLAGEGFDLALRVGRLPDSSLVARRLGTSPMLTCAAPAYLARHGTPAHPSDLAAHRCLYLSSVTTPGEWWYEVDGGPVTVRVDGPLRTNSVALACQSAREGLGIVFGPAFALAQSVAAGELVPILADFASGALDIHALYLSKRHMSKKLRLLIDFLASHFARPVGTNGV</sequence>
<evidence type="ECO:0000256" key="4">
    <source>
        <dbReference type="ARBA" id="ARBA00023163"/>
    </source>
</evidence>
<dbReference type="RefSeq" id="WP_160406661.1">
    <property type="nucleotide sequence ID" value="NZ_WSES01000001.1"/>
</dbReference>
<dbReference type="PANTHER" id="PTHR30537:SF5">
    <property type="entry name" value="HTH-TYPE TRANSCRIPTIONAL ACTIVATOR TTDR-RELATED"/>
    <property type="match status" value="1"/>
</dbReference>
<dbReference type="FunFam" id="3.40.190.290:FF:000001">
    <property type="entry name" value="Transcriptional regulator, LysR family"/>
    <property type="match status" value="1"/>
</dbReference>
<evidence type="ECO:0000256" key="3">
    <source>
        <dbReference type="ARBA" id="ARBA00023125"/>
    </source>
</evidence>
<dbReference type="Gene3D" id="3.40.190.290">
    <property type="match status" value="1"/>
</dbReference>
<dbReference type="PANTHER" id="PTHR30537">
    <property type="entry name" value="HTH-TYPE TRANSCRIPTIONAL REGULATOR"/>
    <property type="match status" value="1"/>
</dbReference>
<dbReference type="InterPro" id="IPR036390">
    <property type="entry name" value="WH_DNA-bd_sf"/>
</dbReference>
<keyword evidence="2" id="KW-0805">Transcription regulation</keyword>
<evidence type="ECO:0000313" key="7">
    <source>
        <dbReference type="Proteomes" id="UP000443353"/>
    </source>
</evidence>
<keyword evidence="3" id="KW-0238">DNA-binding</keyword>
<gene>
    <name evidence="6" type="ORF">GPY61_01375</name>
</gene>
<dbReference type="EMBL" id="WSES01000001">
    <property type="protein sequence ID" value="MVW58575.1"/>
    <property type="molecule type" value="Genomic_DNA"/>
</dbReference>
<dbReference type="InterPro" id="IPR036388">
    <property type="entry name" value="WH-like_DNA-bd_sf"/>
</dbReference>
<reference evidence="6 7" key="1">
    <citation type="submission" date="2019-12" db="EMBL/GenBank/DDBJ databases">
        <authorList>
            <person name="Li C."/>
            <person name="Zhao J."/>
        </authorList>
    </citation>
    <scope>NUCLEOTIDE SEQUENCE [LARGE SCALE GENOMIC DNA]</scope>
    <source>
        <strain evidence="6 7">NEAU-DD11</strain>
    </source>
</reference>
<accession>A0A7X3FV58</accession>
<dbReference type="Proteomes" id="UP000443353">
    <property type="component" value="Unassembled WGS sequence"/>
</dbReference>
<evidence type="ECO:0000313" key="6">
    <source>
        <dbReference type="EMBL" id="MVW58575.1"/>
    </source>
</evidence>
<comment type="caution">
    <text evidence="6">The sequence shown here is derived from an EMBL/GenBank/DDBJ whole genome shotgun (WGS) entry which is preliminary data.</text>
</comment>
<dbReference type="FunFam" id="1.10.10.10:FF:000001">
    <property type="entry name" value="LysR family transcriptional regulator"/>
    <property type="match status" value="1"/>
</dbReference>
<dbReference type="GO" id="GO:0043565">
    <property type="term" value="F:sequence-specific DNA binding"/>
    <property type="evidence" value="ECO:0007669"/>
    <property type="project" value="TreeGrafter"/>
</dbReference>
<dbReference type="InterPro" id="IPR000847">
    <property type="entry name" value="LysR_HTH_N"/>
</dbReference>
<dbReference type="CDD" id="cd08422">
    <property type="entry name" value="PBP2_CrgA_like"/>
    <property type="match status" value="1"/>
</dbReference>
<evidence type="ECO:0000256" key="1">
    <source>
        <dbReference type="ARBA" id="ARBA00009437"/>
    </source>
</evidence>
<dbReference type="PROSITE" id="PS50931">
    <property type="entry name" value="HTH_LYSR"/>
    <property type="match status" value="1"/>
</dbReference>
<dbReference type="Pfam" id="PF03466">
    <property type="entry name" value="LysR_substrate"/>
    <property type="match status" value="1"/>
</dbReference>